<gene>
    <name evidence="2" type="ORF">MRATA1EN1_LOCUS1557</name>
</gene>
<name>A0ABN8XTD7_RANTA</name>
<organism evidence="2 3">
    <name type="scientific">Rangifer tarandus platyrhynchus</name>
    <name type="common">Svalbard reindeer</name>
    <dbReference type="NCBI Taxonomy" id="3082113"/>
    <lineage>
        <taxon>Eukaryota</taxon>
        <taxon>Metazoa</taxon>
        <taxon>Chordata</taxon>
        <taxon>Craniata</taxon>
        <taxon>Vertebrata</taxon>
        <taxon>Euteleostomi</taxon>
        <taxon>Mammalia</taxon>
        <taxon>Eutheria</taxon>
        <taxon>Laurasiatheria</taxon>
        <taxon>Artiodactyla</taxon>
        <taxon>Ruminantia</taxon>
        <taxon>Pecora</taxon>
        <taxon>Cervidae</taxon>
        <taxon>Odocoileinae</taxon>
        <taxon>Rangifer</taxon>
    </lineage>
</organism>
<reference evidence="2" key="1">
    <citation type="submission" date="2023-04" db="EMBL/GenBank/DDBJ databases">
        <authorList>
            <consortium name="ELIXIR-Norway"/>
        </authorList>
    </citation>
    <scope>NUCLEOTIDE SEQUENCE [LARGE SCALE GENOMIC DNA]</scope>
</reference>
<accession>A0ABN8XTD7</accession>
<dbReference type="Proteomes" id="UP001176941">
    <property type="component" value="Chromosome 1"/>
</dbReference>
<keyword evidence="3" id="KW-1185">Reference proteome</keyword>
<proteinExistence type="predicted"/>
<evidence type="ECO:0000256" key="1">
    <source>
        <dbReference type="SAM" id="MobiDB-lite"/>
    </source>
</evidence>
<evidence type="ECO:0000313" key="3">
    <source>
        <dbReference type="Proteomes" id="UP001176941"/>
    </source>
</evidence>
<protein>
    <submittedName>
        <fullName evidence="2">Uncharacterized protein</fullName>
    </submittedName>
</protein>
<evidence type="ECO:0000313" key="2">
    <source>
        <dbReference type="EMBL" id="CAI9152595.1"/>
    </source>
</evidence>
<sequence length="167" mass="18023">MWAEESAEPSLLLNVRVALVFLNGTSLTAARAAQRTFAAPAGTSLTPSWTLHFGKPAAAPQRCPQCPLQAGVKSAFGSEDLMFNLASQYGLLKNESRVFWGWRRRVRSRGGPVPPRTLPLRTAPASHRGRRTSRRTLDGAANLPPPPPTPALRPRIRAEPHSSAAAS</sequence>
<dbReference type="EMBL" id="OX459937">
    <property type="protein sequence ID" value="CAI9152595.1"/>
    <property type="molecule type" value="Genomic_DNA"/>
</dbReference>
<feature type="region of interest" description="Disordered" evidence="1">
    <location>
        <begin position="110"/>
        <end position="167"/>
    </location>
</feature>